<comment type="caution">
    <text evidence="1">The sequence shown here is derived from an EMBL/GenBank/DDBJ whole genome shotgun (WGS) entry which is preliminary data.</text>
</comment>
<dbReference type="EMBL" id="QGKV02000759">
    <property type="protein sequence ID" value="KAF3567746.1"/>
    <property type="molecule type" value="Genomic_DNA"/>
</dbReference>
<protein>
    <submittedName>
        <fullName evidence="1">Uncharacterized protein</fullName>
    </submittedName>
</protein>
<accession>A0ABQ7D5L9</accession>
<proteinExistence type="predicted"/>
<sequence>MIILAVDSEITVFDPNNLPSPKSDFMFVDEETNGLTCLKPEHPSSLVLFSQDFEEKPFDYSHQGPLMAPGDPWTMI</sequence>
<name>A0ABQ7D5L9_BRACR</name>
<keyword evidence="2" id="KW-1185">Reference proteome</keyword>
<gene>
    <name evidence="1" type="ORF">DY000_02016927</name>
</gene>
<evidence type="ECO:0000313" key="2">
    <source>
        <dbReference type="Proteomes" id="UP000266723"/>
    </source>
</evidence>
<organism evidence="1 2">
    <name type="scientific">Brassica cretica</name>
    <name type="common">Mustard</name>
    <dbReference type="NCBI Taxonomy" id="69181"/>
    <lineage>
        <taxon>Eukaryota</taxon>
        <taxon>Viridiplantae</taxon>
        <taxon>Streptophyta</taxon>
        <taxon>Embryophyta</taxon>
        <taxon>Tracheophyta</taxon>
        <taxon>Spermatophyta</taxon>
        <taxon>Magnoliopsida</taxon>
        <taxon>eudicotyledons</taxon>
        <taxon>Gunneridae</taxon>
        <taxon>Pentapetalae</taxon>
        <taxon>rosids</taxon>
        <taxon>malvids</taxon>
        <taxon>Brassicales</taxon>
        <taxon>Brassicaceae</taxon>
        <taxon>Brassiceae</taxon>
        <taxon>Brassica</taxon>
    </lineage>
</organism>
<evidence type="ECO:0000313" key="1">
    <source>
        <dbReference type="EMBL" id="KAF3567746.1"/>
    </source>
</evidence>
<reference evidence="1 2" key="1">
    <citation type="journal article" date="2020" name="BMC Genomics">
        <title>Intraspecific diversification of the crop wild relative Brassica cretica Lam. using demographic model selection.</title>
        <authorList>
            <person name="Kioukis A."/>
            <person name="Michalopoulou V.A."/>
            <person name="Briers L."/>
            <person name="Pirintsos S."/>
            <person name="Studholme D.J."/>
            <person name="Pavlidis P."/>
            <person name="Sarris P.F."/>
        </authorList>
    </citation>
    <scope>NUCLEOTIDE SEQUENCE [LARGE SCALE GENOMIC DNA]</scope>
    <source>
        <strain evidence="2">cv. PFS-1207/04</strain>
    </source>
</reference>
<dbReference type="Proteomes" id="UP000266723">
    <property type="component" value="Unassembled WGS sequence"/>
</dbReference>